<dbReference type="EMBL" id="CAXAMN010027595">
    <property type="protein sequence ID" value="CAK9111765.1"/>
    <property type="molecule type" value="Genomic_DNA"/>
</dbReference>
<feature type="region of interest" description="Disordered" evidence="1">
    <location>
        <begin position="684"/>
        <end position="732"/>
    </location>
</feature>
<feature type="region of interest" description="Disordered" evidence="1">
    <location>
        <begin position="582"/>
        <end position="652"/>
    </location>
</feature>
<organism evidence="2 3">
    <name type="scientific">Durusdinium trenchii</name>
    <dbReference type="NCBI Taxonomy" id="1381693"/>
    <lineage>
        <taxon>Eukaryota</taxon>
        <taxon>Sar</taxon>
        <taxon>Alveolata</taxon>
        <taxon>Dinophyceae</taxon>
        <taxon>Suessiales</taxon>
        <taxon>Symbiodiniaceae</taxon>
        <taxon>Durusdinium</taxon>
    </lineage>
</organism>
<proteinExistence type="predicted"/>
<accession>A0ABP0SHQ2</accession>
<protein>
    <submittedName>
        <fullName evidence="2">Uncharacterized protein</fullName>
    </submittedName>
</protein>
<feature type="compositionally biased region" description="Basic and acidic residues" evidence="1">
    <location>
        <begin position="327"/>
        <end position="346"/>
    </location>
</feature>
<feature type="compositionally biased region" description="Basic and acidic residues" evidence="1">
    <location>
        <begin position="608"/>
        <end position="645"/>
    </location>
</feature>
<feature type="compositionally biased region" description="Acidic residues" evidence="1">
    <location>
        <begin position="694"/>
        <end position="722"/>
    </location>
</feature>
<evidence type="ECO:0000313" key="3">
    <source>
        <dbReference type="Proteomes" id="UP001642484"/>
    </source>
</evidence>
<reference evidence="2 3" key="1">
    <citation type="submission" date="2024-02" db="EMBL/GenBank/DDBJ databases">
        <authorList>
            <person name="Chen Y."/>
            <person name="Shah S."/>
            <person name="Dougan E. K."/>
            <person name="Thang M."/>
            <person name="Chan C."/>
        </authorList>
    </citation>
    <scope>NUCLEOTIDE SEQUENCE [LARGE SCALE GENOMIC DNA]</scope>
</reference>
<comment type="caution">
    <text evidence="2">The sequence shown here is derived from an EMBL/GenBank/DDBJ whole genome shotgun (WGS) entry which is preliminary data.</text>
</comment>
<evidence type="ECO:0000256" key="1">
    <source>
        <dbReference type="SAM" id="MobiDB-lite"/>
    </source>
</evidence>
<name>A0ABP0SHQ2_9DINO</name>
<dbReference type="Proteomes" id="UP001642484">
    <property type="component" value="Unassembled WGS sequence"/>
</dbReference>
<keyword evidence="3" id="KW-1185">Reference proteome</keyword>
<feature type="region of interest" description="Disordered" evidence="1">
    <location>
        <begin position="325"/>
        <end position="373"/>
    </location>
</feature>
<gene>
    <name evidence="2" type="ORF">CCMP2556_LOCUS51855</name>
</gene>
<sequence>MPDDLRAALVTVSEKVLASKKPLTQDDVDALIQHCMGREMTDEEVMPRQLILQEHDATMSHVSHDTVSKAELAHVKRELGDVSGNDTVKLAVLDDNVPFDLVPDVIHVFKEPPDACTSVVGVEPRTVGSTASGGLRVHIHTDKDHVCKSFVDGVLNALCKAHGTGTCWLDDKWEFEMKIKGPGRVVRICGNLIPGNKVVDDLMDAPPPPPAKRQKTSLFNRQSTLIDSVNDEADSQVSPTLEFKYSSLKACFMQVLQMHPAVKDKWPISEHANVPKNLADAVLVVCNHARRISRDNTKFAEACAKLNSYQVEKLEAIRALVNHRNKHDVESTRRSSQKKETEEKETAAIPSPKKKAKKRAASPATSSGSSETWSALQALDIPATQTDGENSLLNSAKKSAPVPARKAVLREKVAQSKGFKRPAADLVKKPASKSTGKHKHEPFPDDYKVTEELKVMPYQKLGSCALRIKNGRQLIQVVSPHGFEDSKSLAVQMKRMLEKGKSFGEVKAWKEKKVSLCEFYYPELPMGVFLTNLVAYAKSQWNLRKEDWDTARRVSEEHFFERLTEGLSDHLVAQMQIPQAWQSEEAGGSGKGPGRSGVVAPAKGGKGGKGEGGKGEAGKGEGGKGEDGKGEGGKGDGHAAEEEGPGKGVGCKSYRGFGRACDFIRSVRDVEEYEPSAVRKPAASILKKPKKEEEPTDEPEEEEPEEEELEEEDPKEEEGEDEEKSKRNKQLTKKALEDHQVFIQEAGKLNLTDSEFEKALGKLPEKQQQCLWKKFEGSRKATAAEEQYKKETTGTGSLAKKKKLLRSWCLDGGKCSEIYKSSLAMICLEKNHGVEKEWLSKKKMEDELGTEEMKARLTAGTLRWRRNPEDGRFFQFQKLSEKEAVQLKKTKQSQREATGASSTKDLISFEQLMLENLDEDDFALGAQVEDGDSETEGLDKDLAKAMGIKKEERNTNKPVKGDKWAQLSEIGEKTKAGEIEEKIMKFKTEISKDMAALDGGAFALTKQNGDKVLLKNVKLASKKASEALGELAKLMSKKNVKKDMVFLPALLEMKELMVWEEEISLSLIKLYEAQQLGWKQWVKKFHTQWHMSGNTAIGYFTARLLCNSVCTRFGASCYSNPWRQSDFLEVWLGWCQANGTKMDKYLAEKMFELVHLIHSAFASTRRDHKQVKTFDHLMQMAEMVMEDEEALVGNCTV</sequence>
<evidence type="ECO:0000313" key="2">
    <source>
        <dbReference type="EMBL" id="CAK9111765.1"/>
    </source>
</evidence>